<accession>A0ABW0TI45</accession>
<evidence type="ECO:0000313" key="3">
    <source>
        <dbReference type="Proteomes" id="UP001596109"/>
    </source>
</evidence>
<keyword evidence="3" id="KW-1185">Reference proteome</keyword>
<dbReference type="RefSeq" id="WP_381433272.1">
    <property type="nucleotide sequence ID" value="NZ_JBHSNO010000005.1"/>
</dbReference>
<sequence>MKKDSSAYQKLFRATLATTMATGVLVAAVPTYTEAAKSFTDVKPVDHFNEAVSNLVERGIIKGYDDGTFRPNENISRAHAAKVMALALELDTENVIDPGFKDIPKSHPYYGHIAALVNAGIINGYEDNTFRPTGKLTRAHAAQMLVIGYDLEEELSNLPFKDINDKQWSTSYIQTLYAKEITTGTTETTFSPNTFVTRGQVASFINRSEKVAQKKGAKVIRIADNKIELSDGTFLLHADLQKVFNAENLDVLKGAKVKYTVKKGVIVAVSSIELHANGTARKNLTLDGQNATFAGDITVNGDYIALKNLEVPNVTVTTKAKHVIIDAEVDELHVKTKNSKITLGTDAKIGNLVFPRGIPTKDIVQDYDNVKEQIEKINGQPDQGSPDGSTSKGNAELRDQLRDQLEKGNEAADGAVKIKLAGKKFKVEIKDPASTLDEFSVAAEEVFDAFKANGTVVNSATVTYRTSLGKVTLAKDDINNNQDFDEVIKKALAKVGLSGSTKLSILENRSIEFKVKGVIDGKAFDDKYTFEFKTK</sequence>
<dbReference type="Proteomes" id="UP001596109">
    <property type="component" value="Unassembled WGS sequence"/>
</dbReference>
<evidence type="ECO:0000259" key="1">
    <source>
        <dbReference type="PROSITE" id="PS51272"/>
    </source>
</evidence>
<gene>
    <name evidence="2" type="ORF">ACFPRA_09495</name>
</gene>
<dbReference type="Pfam" id="PF00395">
    <property type="entry name" value="SLH"/>
    <property type="match status" value="3"/>
</dbReference>
<feature type="domain" description="SLH" evidence="1">
    <location>
        <begin position="35"/>
        <end position="95"/>
    </location>
</feature>
<dbReference type="EMBL" id="JBHSNO010000005">
    <property type="protein sequence ID" value="MFC5589121.1"/>
    <property type="molecule type" value="Genomic_DNA"/>
</dbReference>
<proteinExistence type="predicted"/>
<protein>
    <submittedName>
        <fullName evidence="2">S-layer homology domain-containing protein</fullName>
    </submittedName>
</protein>
<reference evidence="3" key="1">
    <citation type="journal article" date="2019" name="Int. J. Syst. Evol. Microbiol.">
        <title>The Global Catalogue of Microorganisms (GCM) 10K type strain sequencing project: providing services to taxonomists for standard genome sequencing and annotation.</title>
        <authorList>
            <consortium name="The Broad Institute Genomics Platform"/>
            <consortium name="The Broad Institute Genome Sequencing Center for Infectious Disease"/>
            <person name="Wu L."/>
            <person name="Ma J."/>
        </authorList>
    </citation>
    <scope>NUCLEOTIDE SEQUENCE [LARGE SCALE GENOMIC DNA]</scope>
    <source>
        <strain evidence="3">CGMCC 4.1434</strain>
    </source>
</reference>
<dbReference type="PROSITE" id="PS51272">
    <property type="entry name" value="SLH"/>
    <property type="match status" value="3"/>
</dbReference>
<dbReference type="InterPro" id="IPR051465">
    <property type="entry name" value="Cell_Envelope_Struct_Comp"/>
</dbReference>
<feature type="domain" description="SLH" evidence="1">
    <location>
        <begin position="160"/>
        <end position="219"/>
    </location>
</feature>
<evidence type="ECO:0000313" key="2">
    <source>
        <dbReference type="EMBL" id="MFC5589121.1"/>
    </source>
</evidence>
<name>A0ABW0TI45_9BACL</name>
<dbReference type="PANTHER" id="PTHR43308">
    <property type="entry name" value="OUTER MEMBRANE PROTEIN ALPHA-RELATED"/>
    <property type="match status" value="1"/>
</dbReference>
<comment type="caution">
    <text evidence="2">The sequence shown here is derived from an EMBL/GenBank/DDBJ whole genome shotgun (WGS) entry which is preliminary data.</text>
</comment>
<feature type="domain" description="SLH" evidence="1">
    <location>
        <begin position="96"/>
        <end position="159"/>
    </location>
</feature>
<dbReference type="InterPro" id="IPR001119">
    <property type="entry name" value="SLH_dom"/>
</dbReference>
<organism evidence="2 3">
    <name type="scientific">Sporosarcina soli</name>
    <dbReference type="NCBI Taxonomy" id="334736"/>
    <lineage>
        <taxon>Bacteria</taxon>
        <taxon>Bacillati</taxon>
        <taxon>Bacillota</taxon>
        <taxon>Bacilli</taxon>
        <taxon>Bacillales</taxon>
        <taxon>Caryophanaceae</taxon>
        <taxon>Sporosarcina</taxon>
    </lineage>
</organism>